<protein>
    <recommendedName>
        <fullName evidence="1">RNA-editing substrate-binding complex 6 protein domain-containing protein</fullName>
    </recommendedName>
</protein>
<reference evidence="3" key="2">
    <citation type="submission" date="2024-04" db="EMBL/GenBank/DDBJ databases">
        <authorList>
            <person name="Chen Y."/>
            <person name="Shah S."/>
            <person name="Dougan E. K."/>
            <person name="Thang M."/>
            <person name="Chan C."/>
        </authorList>
    </citation>
    <scope>NUCLEOTIDE SEQUENCE [LARGE SCALE GENOMIC DNA]</scope>
</reference>
<name>A0A9P1GNR0_9DINO</name>
<organism evidence="2">
    <name type="scientific">Cladocopium goreaui</name>
    <dbReference type="NCBI Taxonomy" id="2562237"/>
    <lineage>
        <taxon>Eukaryota</taxon>
        <taxon>Sar</taxon>
        <taxon>Alveolata</taxon>
        <taxon>Dinophyceae</taxon>
        <taxon>Suessiales</taxon>
        <taxon>Symbiodiniaceae</taxon>
        <taxon>Cladocopium</taxon>
    </lineage>
</organism>
<dbReference type="GO" id="GO:0005759">
    <property type="term" value="C:mitochondrial matrix"/>
    <property type="evidence" value="ECO:0007669"/>
    <property type="project" value="TreeGrafter"/>
</dbReference>
<comment type="caution">
    <text evidence="2">The sequence shown here is derived from an EMBL/GenBank/DDBJ whole genome shotgun (WGS) entry which is preliminary data.</text>
</comment>
<dbReference type="GO" id="GO:0003723">
    <property type="term" value="F:RNA binding"/>
    <property type="evidence" value="ECO:0007669"/>
    <property type="project" value="TreeGrafter"/>
</dbReference>
<dbReference type="Pfam" id="PF26188">
    <property type="entry name" value="RESC6"/>
    <property type="match status" value="1"/>
</dbReference>
<dbReference type="InterPro" id="IPR058917">
    <property type="entry name" value="RESC6_dom"/>
</dbReference>
<keyword evidence="4" id="KW-1185">Reference proteome</keyword>
<dbReference type="PANTHER" id="PTHR21228:SF40">
    <property type="entry name" value="LD45607P"/>
    <property type="match status" value="1"/>
</dbReference>
<sequence>MKHRSLLRAVCAHVTPCRLEEFSEQEVANLTYGLALVRWRDTGLLSSICRHVLANASGFKPRGLSSLFYSLGLLDFREEKFFCGVCNHIQFRLPTFNAQDISNTVYGLGLLELSHQGLLSAVEAEMSGRLEEFTGQGLGNVVYGFGLLERECPDLLQAIADHTPTRFDDMTEQNISNIVWAMGNLGFMDERILEGPRCYDKEVETATETHWQMLIKVKPQLFDGAVWCLRNFAVDGRSLLLDMQESSFKYSVYTHHTVEGQLLEASRRSGACGLMALTQTKDGLLVFGRCR</sequence>
<dbReference type="EMBL" id="CAMXCT010006679">
    <property type="protein sequence ID" value="CAI4018167.1"/>
    <property type="molecule type" value="Genomic_DNA"/>
</dbReference>
<dbReference type="GO" id="GO:0035770">
    <property type="term" value="C:ribonucleoprotein granule"/>
    <property type="evidence" value="ECO:0007669"/>
    <property type="project" value="TreeGrafter"/>
</dbReference>
<accession>A0A9P1GNR0</accession>
<evidence type="ECO:0000313" key="2">
    <source>
        <dbReference type="EMBL" id="CAI4018167.1"/>
    </source>
</evidence>
<dbReference type="EMBL" id="CAMXCT020006679">
    <property type="protein sequence ID" value="CAL1171542.1"/>
    <property type="molecule type" value="Genomic_DNA"/>
</dbReference>
<gene>
    <name evidence="2" type="ORF">C1SCF055_LOCUS42759</name>
</gene>
<dbReference type="GO" id="GO:0000963">
    <property type="term" value="P:mitochondrial RNA processing"/>
    <property type="evidence" value="ECO:0007669"/>
    <property type="project" value="TreeGrafter"/>
</dbReference>
<dbReference type="InterPro" id="IPR050870">
    <property type="entry name" value="FAST_kinase"/>
</dbReference>
<dbReference type="OrthoDB" id="413408at2759"/>
<dbReference type="EMBL" id="CAMXCT030006679">
    <property type="protein sequence ID" value="CAL4805479.1"/>
    <property type="molecule type" value="Genomic_DNA"/>
</dbReference>
<dbReference type="Proteomes" id="UP001152797">
    <property type="component" value="Unassembled WGS sequence"/>
</dbReference>
<evidence type="ECO:0000259" key="1">
    <source>
        <dbReference type="Pfam" id="PF26188"/>
    </source>
</evidence>
<dbReference type="AlphaFoldDB" id="A0A9P1GNR0"/>
<reference evidence="2" key="1">
    <citation type="submission" date="2022-10" db="EMBL/GenBank/DDBJ databases">
        <authorList>
            <person name="Chen Y."/>
            <person name="Dougan E. K."/>
            <person name="Chan C."/>
            <person name="Rhodes N."/>
            <person name="Thang M."/>
        </authorList>
    </citation>
    <scope>NUCLEOTIDE SEQUENCE</scope>
</reference>
<proteinExistence type="predicted"/>
<feature type="domain" description="RNA-editing substrate-binding complex 6 protein" evidence="1">
    <location>
        <begin position="14"/>
        <end position="193"/>
    </location>
</feature>
<evidence type="ECO:0000313" key="3">
    <source>
        <dbReference type="EMBL" id="CAL1171542.1"/>
    </source>
</evidence>
<dbReference type="PANTHER" id="PTHR21228">
    <property type="entry name" value="FAST LEU-RICH DOMAIN-CONTAINING"/>
    <property type="match status" value="1"/>
</dbReference>
<dbReference type="GO" id="GO:0044528">
    <property type="term" value="P:regulation of mitochondrial mRNA stability"/>
    <property type="evidence" value="ECO:0007669"/>
    <property type="project" value="TreeGrafter"/>
</dbReference>
<evidence type="ECO:0000313" key="4">
    <source>
        <dbReference type="Proteomes" id="UP001152797"/>
    </source>
</evidence>